<keyword evidence="1" id="KW-0732">Signal</keyword>
<dbReference type="PANTHER" id="PTHR35889:SF3">
    <property type="entry name" value="F-BOX DOMAIN-CONTAINING PROTEIN"/>
    <property type="match status" value="1"/>
</dbReference>
<evidence type="ECO:0000259" key="4">
    <source>
        <dbReference type="Pfam" id="PF07635"/>
    </source>
</evidence>
<dbReference type="EMBL" id="JAXBLV010000056">
    <property type="protein sequence ID" value="MDY3558782.1"/>
    <property type="molecule type" value="Genomic_DNA"/>
</dbReference>
<dbReference type="RefSeq" id="WP_320685661.1">
    <property type="nucleotide sequence ID" value="NZ_JAXBLV010000056.1"/>
</dbReference>
<accession>A0ABU5EWE7</accession>
<feature type="domain" description="DUF1553" evidence="3">
    <location>
        <begin position="558"/>
        <end position="811"/>
    </location>
</feature>
<evidence type="ECO:0000259" key="2">
    <source>
        <dbReference type="Pfam" id="PF07583"/>
    </source>
</evidence>
<evidence type="ECO:0000313" key="5">
    <source>
        <dbReference type="EMBL" id="MDY3558782.1"/>
    </source>
</evidence>
<feature type="domain" description="DUF1549" evidence="2">
    <location>
        <begin position="160"/>
        <end position="371"/>
    </location>
</feature>
<keyword evidence="6" id="KW-1185">Reference proteome</keyword>
<dbReference type="Pfam" id="PF07583">
    <property type="entry name" value="PSCyt2"/>
    <property type="match status" value="1"/>
</dbReference>
<feature type="chain" id="PRO_5045686540" evidence="1">
    <location>
        <begin position="22"/>
        <end position="846"/>
    </location>
</feature>
<dbReference type="InterPro" id="IPR022655">
    <property type="entry name" value="DUF1553"/>
</dbReference>
<dbReference type="Proteomes" id="UP001272242">
    <property type="component" value="Unassembled WGS sequence"/>
</dbReference>
<organism evidence="5 6">
    <name type="scientific">Gemmata algarum</name>
    <dbReference type="NCBI Taxonomy" id="2975278"/>
    <lineage>
        <taxon>Bacteria</taxon>
        <taxon>Pseudomonadati</taxon>
        <taxon>Planctomycetota</taxon>
        <taxon>Planctomycetia</taxon>
        <taxon>Gemmatales</taxon>
        <taxon>Gemmataceae</taxon>
        <taxon>Gemmata</taxon>
    </lineage>
</organism>
<dbReference type="Pfam" id="PF07635">
    <property type="entry name" value="PSCyt1"/>
    <property type="match status" value="1"/>
</dbReference>
<evidence type="ECO:0000256" key="1">
    <source>
        <dbReference type="SAM" id="SignalP"/>
    </source>
</evidence>
<feature type="signal peptide" evidence="1">
    <location>
        <begin position="1"/>
        <end position="21"/>
    </location>
</feature>
<gene>
    <name evidence="5" type="ORF">R5W23_005939</name>
</gene>
<comment type="caution">
    <text evidence="5">The sequence shown here is derived from an EMBL/GenBank/DDBJ whole genome shotgun (WGS) entry which is preliminary data.</text>
</comment>
<proteinExistence type="predicted"/>
<evidence type="ECO:0000313" key="6">
    <source>
        <dbReference type="Proteomes" id="UP001272242"/>
    </source>
</evidence>
<dbReference type="InterPro" id="IPR011429">
    <property type="entry name" value="Cyt_c_Planctomycete-type"/>
</dbReference>
<reference evidence="6" key="1">
    <citation type="journal article" date="2023" name="Mar. Drugs">
        <title>Gemmata algarum, a Novel Planctomycete Isolated from an Algal Mat, Displays Antimicrobial Activity.</title>
        <authorList>
            <person name="Kumar G."/>
            <person name="Kallscheuer N."/>
            <person name="Kashif M."/>
            <person name="Ahamad S."/>
            <person name="Jagadeeshwari U."/>
            <person name="Pannikurungottu S."/>
            <person name="Haufschild T."/>
            <person name="Kabuu M."/>
            <person name="Sasikala C."/>
            <person name="Jogler C."/>
            <person name="Ramana C."/>
        </authorList>
    </citation>
    <scope>NUCLEOTIDE SEQUENCE [LARGE SCALE GENOMIC DNA]</scope>
    <source>
        <strain evidence="6">JC673</strain>
    </source>
</reference>
<sequence length="846" mass="92369">MRRSSFIAIGLLAATVGRARAAEPITFEQHVRPILKAYCLDCHGGGEKPAGGLDLRLKRFAVAGGKNGSAVVAKEPGKSALVERMKSGEMPPGEKKVPADQLAVIEKWIAAGAPTLRDEPATLPPGLGITADERAYWFYQPLRRPAVPEVRNSKRPIRNPIDAFVLTKLREKNLDFNPEADRRTLILRASFDLTGLPPTTAEIAQFVQDDAPDAYEKLIDRLLASPRYGERWGRHWLDVAGYADSEGDGNADTVRPHAWRYRDYVIRALNADKPLNQFVTEQLAGDELVPRPWTNLKPEQVELLAATGYLRTAPDGTPTGAADAEQVVTDVVKVVSSGLLGTSVGCAQCHDHRYDPVPQRDYFQLRAVFEPALDPGKWRKPAERLVSLYTDADRTRAAAIAAETGKMQAAFSAKQSSAVRAAFELELAKFPEGDRAKLKAAFDAPAETRTAEQKKLVASNPKLNITPGVLYQYNPKAADELKAEQAKIAAKRAERPAEGFVSVVTEVPGRVPETKLHYRGDARQPKGPALAPADLTIAAPDARRFEIALKPAGETSGRRLAWARHITDGTHPLFGRVMANRIWLNHFGRGIVDTPGEFGRLGQLPTHPELLDWLATELPNGGKEKGWSLKRFHKLIMTSTTYRQSSRREPAKDEADRSNTLYGRFPVRRLEAEAVRDRILLAAGRLDLTPFGPPVAVVEDGAGQVGAPDDQPRRSVYLQVRRTKPVAFLSAFDAPALEPNCDRRNTTTTAPQALMLVNSDFVRKQAAHLAARVKAEAQPGAGADALATAAWRAVYLRAPDADEAKLAAAFLDAQPAPKAGAKGADLAALTNLCQMLLTSNEFLYVD</sequence>
<feature type="domain" description="Cytochrome C Planctomycete-type" evidence="4">
    <location>
        <begin position="39"/>
        <end position="93"/>
    </location>
</feature>
<protein>
    <submittedName>
        <fullName evidence="5">PSD1 and planctomycete cytochrome C domain-containing protein</fullName>
    </submittedName>
</protein>
<dbReference type="InterPro" id="IPR011444">
    <property type="entry name" value="DUF1549"/>
</dbReference>
<dbReference type="PANTHER" id="PTHR35889">
    <property type="entry name" value="CYCLOINULO-OLIGOSACCHARIDE FRUCTANOTRANSFERASE-RELATED"/>
    <property type="match status" value="1"/>
</dbReference>
<dbReference type="Pfam" id="PF07587">
    <property type="entry name" value="PSD1"/>
    <property type="match status" value="1"/>
</dbReference>
<evidence type="ECO:0000259" key="3">
    <source>
        <dbReference type="Pfam" id="PF07587"/>
    </source>
</evidence>
<name>A0ABU5EWE7_9BACT</name>